<evidence type="ECO:0000256" key="3">
    <source>
        <dbReference type="ARBA" id="ARBA00022737"/>
    </source>
</evidence>
<dbReference type="OrthoDB" id="10258787at2759"/>
<dbReference type="InterPro" id="IPR056168">
    <property type="entry name" value="TPR_IF140/IFT172/WDR19"/>
</dbReference>
<dbReference type="SUPFAM" id="SSF82171">
    <property type="entry name" value="DPP6 N-terminal domain-like"/>
    <property type="match status" value="1"/>
</dbReference>
<dbReference type="InterPro" id="IPR011990">
    <property type="entry name" value="TPR-like_helical_dom_sf"/>
</dbReference>
<dbReference type="SUPFAM" id="SSF50978">
    <property type="entry name" value="WD40 repeat-like"/>
    <property type="match status" value="1"/>
</dbReference>
<dbReference type="EnsemblMetazoa" id="tetur33g01200.1">
    <property type="protein sequence ID" value="tetur33g01200.1"/>
    <property type="gene ID" value="tetur33g01200"/>
</dbReference>
<dbReference type="SUPFAM" id="SSF48452">
    <property type="entry name" value="TPR-like"/>
    <property type="match status" value="1"/>
</dbReference>
<protein>
    <submittedName>
        <fullName evidence="9">Uncharacterized protein</fullName>
    </submittedName>
</protein>
<evidence type="ECO:0000313" key="10">
    <source>
        <dbReference type="Proteomes" id="UP000015104"/>
    </source>
</evidence>
<feature type="domain" description="IFT140 first beta-propeller" evidence="7">
    <location>
        <begin position="9"/>
        <end position="167"/>
    </location>
</feature>
<dbReference type="InterPro" id="IPR056154">
    <property type="entry name" value="Beta-prop_IFT140_1st"/>
</dbReference>
<evidence type="ECO:0000256" key="6">
    <source>
        <dbReference type="SAM" id="MobiDB-lite"/>
    </source>
</evidence>
<dbReference type="GO" id="GO:0005930">
    <property type="term" value="C:axoneme"/>
    <property type="evidence" value="ECO:0007669"/>
    <property type="project" value="TreeGrafter"/>
</dbReference>
<organism evidence="9 10">
    <name type="scientific">Tetranychus urticae</name>
    <name type="common">Two-spotted spider mite</name>
    <dbReference type="NCBI Taxonomy" id="32264"/>
    <lineage>
        <taxon>Eukaryota</taxon>
        <taxon>Metazoa</taxon>
        <taxon>Ecdysozoa</taxon>
        <taxon>Arthropoda</taxon>
        <taxon>Chelicerata</taxon>
        <taxon>Arachnida</taxon>
        <taxon>Acari</taxon>
        <taxon>Acariformes</taxon>
        <taxon>Trombidiformes</taxon>
        <taxon>Prostigmata</taxon>
        <taxon>Eleutherengona</taxon>
        <taxon>Raphignathae</taxon>
        <taxon>Tetranychoidea</taxon>
        <taxon>Tetranychidae</taxon>
        <taxon>Tetranychus</taxon>
    </lineage>
</organism>
<evidence type="ECO:0000256" key="4">
    <source>
        <dbReference type="ARBA" id="ARBA00023069"/>
    </source>
</evidence>
<dbReference type="GO" id="GO:0030991">
    <property type="term" value="C:intraciliary transport particle A"/>
    <property type="evidence" value="ECO:0007669"/>
    <property type="project" value="TreeGrafter"/>
</dbReference>
<dbReference type="eggNOG" id="KOG3617">
    <property type="taxonomic scope" value="Eukaryota"/>
</dbReference>
<keyword evidence="4" id="KW-0969">Cilium</keyword>
<dbReference type="Pfam" id="PF23383">
    <property type="entry name" value="Beta-prop_IFT140_1st"/>
    <property type="match status" value="2"/>
</dbReference>
<evidence type="ECO:0000259" key="7">
    <source>
        <dbReference type="Pfam" id="PF23383"/>
    </source>
</evidence>
<dbReference type="GO" id="GO:0035721">
    <property type="term" value="P:intraciliary retrograde transport"/>
    <property type="evidence" value="ECO:0007669"/>
    <property type="project" value="TreeGrafter"/>
</dbReference>
<evidence type="ECO:0000256" key="2">
    <source>
        <dbReference type="ARBA" id="ARBA00022574"/>
    </source>
</evidence>
<accession>T1L2J7</accession>
<name>T1L2J7_TETUR</name>
<feature type="domain" description="IFT140 first beta-propeller" evidence="7">
    <location>
        <begin position="183"/>
        <end position="381"/>
    </location>
</feature>
<proteinExistence type="predicted"/>
<keyword evidence="2" id="KW-0853">WD repeat</keyword>
<dbReference type="HOGENOM" id="CLU_001853_1_0_1"/>
<dbReference type="Gene3D" id="1.25.40.10">
    <property type="entry name" value="Tetratricopeptide repeat domain"/>
    <property type="match status" value="1"/>
</dbReference>
<dbReference type="KEGG" id="tut:107369664"/>
<dbReference type="PANTHER" id="PTHR15722">
    <property type="entry name" value="IFT140/172-RELATED"/>
    <property type="match status" value="1"/>
</dbReference>
<dbReference type="STRING" id="32264.T1L2J7"/>
<evidence type="ECO:0000256" key="1">
    <source>
        <dbReference type="ARBA" id="ARBA00004138"/>
    </source>
</evidence>
<dbReference type="OMA" id="YAQFMES"/>
<evidence type="ECO:0000256" key="5">
    <source>
        <dbReference type="ARBA" id="ARBA00023273"/>
    </source>
</evidence>
<dbReference type="Gene3D" id="2.130.10.10">
    <property type="entry name" value="YVTN repeat-like/Quinoprotein amine dehydrogenase"/>
    <property type="match status" value="1"/>
</dbReference>
<keyword evidence="10" id="KW-1185">Reference proteome</keyword>
<sequence>MTTSYIEFNIDDSSLVNCEIGRCSWSTVIPVLAVSVYNSSGTIKLFNEDGIVIETKTDNDLSSSIPVKSSAHVADFKWHPKLPVLAVSWENGDLGCFLVQKLQCKWVYSTSNEDILLNSKWIAHMAWIDPGDKLITVNSSGLLVIWDYNSTTNMLTSTYSYQMVDRPTDLTVVTSKTRYPRVLIACSSGIIHQYTVSTGSISDVIQLDNGVRRIIYNAHKNRIILVTDNLFLCQYSVSSSSFEEFSEISKIKLSGHVKGTNSDMVAVNMVDESIGLIAICTSGERVIRLWQLETGHNAALMVVDSVDSNWAGLSCLDCSETLLVAGTTNGLIIIWKRISGLDFNKISQVSVKGNVKTLSISNTNQIACTTNSNQIYLIEEQSIITSYHSDLGLVQTGAKALKLFWIPENKCYELNLQSPIRSALVSTDASYVAIKSTGVKDLMIYRTSHDPDLIREAAAPIASHWFALHYDTIWTLNQSNDEACTLQCYKISDLPSNNPFNFELDTSLFKEKPSVHTFDLNHDYLLILLKLESLYVYYIYRIDGANANIVSGPKILDLPSENRKDSVDSDNLTTTNRSFSSPPPMSGSNSSSKTTIELKEVKLNNQGSHFAFILYGIDIYVVHASNNLIAKVNHELSESSRLIWSTNESRLFCTLSSGKLNIFLCSGDNEISVKLYSSKLVDPGCRLIGFKVPYVFLMDPRPNGSIVREVLEEFEDLSGETTRIMVDFLTSTNIDLNSIIKKIGEREGNNNKIWTNLARIAVKCRDIKTGLYCMAKMKNARVVQDVREKLSNESEALALLAMNLELHREAEDFLKESEDSYALSKYYQNRNEWKRAIEVTDKLHFKTVCYNYAKNLELEEGNLEEAIKYYEMSATHIFEVPRMLFDIEGNTLLENYCIAHSIESSSSDNFTKQDRIQLCRWWGQYCESLGDSNQALESYEKAGDYYNLVRLLCYSGQTEKAKSLMADLNNTVGTKDNRSNILEEPTESKSNKDAALLHLGRHLEPTSPSESIGYYLSCGAINHAIRVCKSNNLINELVKIIVNYGNRKDALSFLERLPNSTISTLKQTHGTEEPLETNLLIQLYHKADLVDGAIRLCLETGRWTDLRELMTKEMEKLEAGLQVTCDVSEATIVSALEALKNNSEIIDIVIDLVLLTKGDKSLIQNLILDYNIEINEKLMEKVDRVMAKEGDNRLIQVLAETALQQGQYFVAARLYNSIGDRVSSLKSLIRTGSTDKVVNYANIARDKSVYRIAANYLQTVNYSDDNLIATFYKKAGAKQELRRFMSREGHSLDGETS</sequence>
<dbReference type="PANTHER" id="PTHR15722:SF7">
    <property type="entry name" value="INTRAFLAGELLAR TRANSPORT PROTEIN 140 HOMOLOG"/>
    <property type="match status" value="1"/>
</dbReference>
<comment type="subcellular location">
    <subcellularLocation>
        <location evidence="1">Cell projection</location>
        <location evidence="1">Cilium</location>
    </subcellularLocation>
</comment>
<reference evidence="9" key="2">
    <citation type="submission" date="2015-06" db="UniProtKB">
        <authorList>
            <consortium name="EnsemblMetazoa"/>
        </authorList>
    </citation>
    <scope>IDENTIFICATION</scope>
</reference>
<reference evidence="10" key="1">
    <citation type="submission" date="2011-08" db="EMBL/GenBank/DDBJ databases">
        <authorList>
            <person name="Rombauts S."/>
        </authorList>
    </citation>
    <scope>NUCLEOTIDE SEQUENCE</scope>
    <source>
        <strain evidence="10">London</strain>
    </source>
</reference>
<evidence type="ECO:0000313" key="9">
    <source>
        <dbReference type="EnsemblMetazoa" id="tetur33g01200.1"/>
    </source>
</evidence>
<dbReference type="Pfam" id="PF24762">
    <property type="entry name" value="TPR_IF140-IFT172"/>
    <property type="match status" value="1"/>
</dbReference>
<keyword evidence="5" id="KW-0966">Cell projection</keyword>
<dbReference type="Proteomes" id="UP000015104">
    <property type="component" value="Unassembled WGS sequence"/>
</dbReference>
<dbReference type="EMBL" id="CAEY01000948">
    <property type="status" value="NOT_ANNOTATED_CDS"/>
    <property type="molecule type" value="Genomic_DNA"/>
</dbReference>
<keyword evidence="3" id="KW-0677">Repeat</keyword>
<gene>
    <name evidence="9" type="primary">107369664</name>
</gene>
<evidence type="ECO:0000259" key="8">
    <source>
        <dbReference type="Pfam" id="PF24762"/>
    </source>
</evidence>
<feature type="domain" description="IF140/IFT172/WDR19 TPR" evidence="8">
    <location>
        <begin position="749"/>
        <end position="1266"/>
    </location>
</feature>
<feature type="region of interest" description="Disordered" evidence="6">
    <location>
        <begin position="561"/>
        <end position="592"/>
    </location>
</feature>
<dbReference type="GO" id="GO:0036064">
    <property type="term" value="C:ciliary basal body"/>
    <property type="evidence" value="ECO:0007669"/>
    <property type="project" value="TreeGrafter"/>
</dbReference>
<dbReference type="InterPro" id="IPR036322">
    <property type="entry name" value="WD40_repeat_dom_sf"/>
</dbReference>
<dbReference type="InterPro" id="IPR015943">
    <property type="entry name" value="WD40/YVTN_repeat-like_dom_sf"/>
</dbReference>